<organism evidence="1 2">
    <name type="scientific">Alkalimarinus alittae</name>
    <dbReference type="NCBI Taxonomy" id="2961619"/>
    <lineage>
        <taxon>Bacteria</taxon>
        <taxon>Pseudomonadati</taxon>
        <taxon>Pseudomonadota</taxon>
        <taxon>Gammaproteobacteria</taxon>
        <taxon>Alteromonadales</taxon>
        <taxon>Alteromonadaceae</taxon>
        <taxon>Alkalimarinus</taxon>
    </lineage>
</organism>
<dbReference type="Proteomes" id="UP001163739">
    <property type="component" value="Chromosome"/>
</dbReference>
<dbReference type="EMBL" id="CP100390">
    <property type="protein sequence ID" value="UZE97256.1"/>
    <property type="molecule type" value="Genomic_DNA"/>
</dbReference>
<proteinExistence type="predicted"/>
<sequence>MQSKDYIVDNNGNFRFTKVGLESQEPLLAKAGIEARSIKTYAQYIKAREAASPYFLEYLREEADKHLRDKPNTLEWQALQSIICGSEDETNLLLEKLRKKKTIFSVVQPPHEH</sequence>
<reference evidence="1" key="1">
    <citation type="submission" date="2022-06" db="EMBL/GenBank/DDBJ databases">
        <title>Alkalimarinus sp. nov., isolated from gut of a Alitta virens.</title>
        <authorList>
            <person name="Yang A.I."/>
            <person name="Shin N.-R."/>
        </authorList>
    </citation>
    <scope>NUCLEOTIDE SEQUENCE</scope>
    <source>
        <strain evidence="1">A2M4</strain>
    </source>
</reference>
<keyword evidence="2" id="KW-1185">Reference proteome</keyword>
<accession>A0ABY6N553</accession>
<gene>
    <name evidence="1" type="ORF">NKI27_05765</name>
</gene>
<name>A0ABY6N553_9ALTE</name>
<protein>
    <submittedName>
        <fullName evidence="1">Uncharacterized protein</fullName>
    </submittedName>
</protein>
<evidence type="ECO:0000313" key="2">
    <source>
        <dbReference type="Proteomes" id="UP001163739"/>
    </source>
</evidence>
<dbReference type="RefSeq" id="WP_265048735.1">
    <property type="nucleotide sequence ID" value="NZ_CP100390.1"/>
</dbReference>
<evidence type="ECO:0000313" key="1">
    <source>
        <dbReference type="EMBL" id="UZE97256.1"/>
    </source>
</evidence>